<dbReference type="Gene3D" id="1.25.40.420">
    <property type="match status" value="1"/>
</dbReference>
<dbReference type="Pfam" id="PF07707">
    <property type="entry name" value="BACK"/>
    <property type="match status" value="1"/>
</dbReference>
<gene>
    <name evidence="4 5" type="primary">LOC136078303</name>
</gene>
<dbReference type="RefSeq" id="XP_065649862.1">
    <property type="nucleotide sequence ID" value="XM_065793790.1"/>
</dbReference>
<organism evidence="3 5">
    <name type="scientific">Hydra vulgaris</name>
    <name type="common">Hydra</name>
    <name type="synonym">Hydra attenuata</name>
    <dbReference type="NCBI Taxonomy" id="6087"/>
    <lineage>
        <taxon>Eukaryota</taxon>
        <taxon>Metazoa</taxon>
        <taxon>Cnidaria</taxon>
        <taxon>Hydrozoa</taxon>
        <taxon>Hydroidolina</taxon>
        <taxon>Anthoathecata</taxon>
        <taxon>Aplanulata</taxon>
        <taxon>Hydridae</taxon>
        <taxon>Hydra</taxon>
    </lineage>
</organism>
<accession>A0ABM4BLC2</accession>
<evidence type="ECO:0000313" key="3">
    <source>
        <dbReference type="Proteomes" id="UP001652625"/>
    </source>
</evidence>
<feature type="domain" description="BACK" evidence="2">
    <location>
        <begin position="200"/>
        <end position="285"/>
    </location>
</feature>
<evidence type="ECO:0000313" key="4">
    <source>
        <dbReference type="RefSeq" id="XP_065649862.1"/>
    </source>
</evidence>
<name>A0ABM4BLC2_HYDVU</name>
<sequence>MMSSSTTLIDKNKRNEIKDDFFISSKGLYKNKEFSDKVLFIVEEQLDETEENTKKHLKDTTVERGSYLPQKISLPIHSLVFCINSRFFRNLFYDSNMLEIKENKFFLHVNPGDIQYVKLVIKSLYNPEIIDNIKTIKLLKVLEYADRYMCDTLLKRGLSMVKNIVVTNVDECSFLLHKIAYYENYLGHLLTKDLFLGVKSYCSQFLAKMFTPLECCAYNKSLIELDFLTFLTLLKSDDEFLFSENSVVACVSNWLEANEAQQTEENIKALLSECRYEYMDVLFLRYRFCYTNPIFSKWSGYLNWYINAVSYLSIQKNTSVTTKRTNREKKRKINGELCYKYELQMKYNANTKSWSSDQSMLYRGCVLQLFIYATNKVVLEMKLEKDNQKKETANFIFQISVEIELPKFKFSFKNAEPMSFPNNKTMPFPNDKTMSFSNNQTRLFSNDKRKPVSNNNLFSLQIVQQNSTSNTKKVSFQFSDDNTANISLGYILEYEPDTVQNENDMIIVTKFTL</sequence>
<dbReference type="Gene3D" id="3.30.710.10">
    <property type="entry name" value="Potassium Channel Kv1.1, Chain A"/>
    <property type="match status" value="1"/>
</dbReference>
<dbReference type="InterPro" id="IPR011705">
    <property type="entry name" value="BACK"/>
</dbReference>
<dbReference type="InterPro" id="IPR000210">
    <property type="entry name" value="BTB/POZ_dom"/>
</dbReference>
<dbReference type="InterPro" id="IPR011333">
    <property type="entry name" value="SKP1/BTB/POZ_sf"/>
</dbReference>
<keyword evidence="3" id="KW-1185">Reference proteome</keyword>
<evidence type="ECO:0000259" key="2">
    <source>
        <dbReference type="Pfam" id="PF07707"/>
    </source>
</evidence>
<dbReference type="RefSeq" id="XP_065649863.1">
    <property type="nucleotide sequence ID" value="XM_065793791.1"/>
</dbReference>
<dbReference type="SUPFAM" id="SSF54695">
    <property type="entry name" value="POZ domain"/>
    <property type="match status" value="1"/>
</dbReference>
<dbReference type="Proteomes" id="UP001652625">
    <property type="component" value="Chromosome 03"/>
</dbReference>
<dbReference type="CDD" id="cd18186">
    <property type="entry name" value="BTB_POZ_ZBTB_KLHL-like"/>
    <property type="match status" value="1"/>
</dbReference>
<proteinExistence type="predicted"/>
<evidence type="ECO:0000313" key="5">
    <source>
        <dbReference type="RefSeq" id="XP_065649863.1"/>
    </source>
</evidence>
<dbReference type="GeneID" id="136078303"/>
<protein>
    <submittedName>
        <fullName evidence="4 5">Uncharacterized protein LOC136078303 isoform X1</fullName>
    </submittedName>
</protein>
<reference evidence="4 5" key="1">
    <citation type="submission" date="2025-05" db="UniProtKB">
        <authorList>
            <consortium name="RefSeq"/>
        </authorList>
    </citation>
    <scope>IDENTIFICATION</scope>
</reference>
<evidence type="ECO:0000259" key="1">
    <source>
        <dbReference type="Pfam" id="PF00651"/>
    </source>
</evidence>
<dbReference type="Pfam" id="PF00651">
    <property type="entry name" value="BTB"/>
    <property type="match status" value="1"/>
</dbReference>
<feature type="domain" description="BTB" evidence="1">
    <location>
        <begin position="58"/>
        <end position="156"/>
    </location>
</feature>